<accession>A0A0F9XUJ3</accession>
<dbReference type="EMBL" id="LAZR01000028">
    <property type="protein sequence ID" value="KKO03072.1"/>
    <property type="molecule type" value="Genomic_DNA"/>
</dbReference>
<dbReference type="CDD" id="cd07043">
    <property type="entry name" value="STAS_anti-anti-sigma_factors"/>
    <property type="match status" value="1"/>
</dbReference>
<evidence type="ECO:0000313" key="2">
    <source>
        <dbReference type="EMBL" id="KKO03072.1"/>
    </source>
</evidence>
<dbReference type="PANTHER" id="PTHR33495:SF15">
    <property type="entry name" value="STAS DOMAIN-CONTAINING PROTEIN"/>
    <property type="match status" value="1"/>
</dbReference>
<gene>
    <name evidence="2" type="ORF">LCGC14_0099930</name>
</gene>
<comment type="caution">
    <text evidence="2">The sequence shown here is derived from an EMBL/GenBank/DDBJ whole genome shotgun (WGS) entry which is preliminary data.</text>
</comment>
<dbReference type="GO" id="GO:0043856">
    <property type="term" value="F:anti-sigma factor antagonist activity"/>
    <property type="evidence" value="ECO:0007669"/>
    <property type="project" value="TreeGrafter"/>
</dbReference>
<proteinExistence type="predicted"/>
<dbReference type="PROSITE" id="PS50801">
    <property type="entry name" value="STAS"/>
    <property type="match status" value="1"/>
</dbReference>
<feature type="domain" description="STAS" evidence="1">
    <location>
        <begin position="3"/>
        <end position="101"/>
    </location>
</feature>
<dbReference type="SUPFAM" id="SSF52091">
    <property type="entry name" value="SpoIIaa-like"/>
    <property type="match status" value="1"/>
</dbReference>
<dbReference type="InterPro" id="IPR036513">
    <property type="entry name" value="STAS_dom_sf"/>
</dbReference>
<dbReference type="Gene3D" id="3.30.750.24">
    <property type="entry name" value="STAS domain"/>
    <property type="match status" value="1"/>
</dbReference>
<name>A0A0F9XUJ3_9ZZZZ</name>
<dbReference type="InterPro" id="IPR002645">
    <property type="entry name" value="STAS_dom"/>
</dbReference>
<reference evidence="2" key="1">
    <citation type="journal article" date="2015" name="Nature">
        <title>Complex archaea that bridge the gap between prokaryotes and eukaryotes.</title>
        <authorList>
            <person name="Spang A."/>
            <person name="Saw J.H."/>
            <person name="Jorgensen S.L."/>
            <person name="Zaremba-Niedzwiedzka K."/>
            <person name="Martijn J."/>
            <person name="Lind A.E."/>
            <person name="van Eijk R."/>
            <person name="Schleper C."/>
            <person name="Guy L."/>
            <person name="Ettema T.J."/>
        </authorList>
    </citation>
    <scope>NUCLEOTIDE SEQUENCE</scope>
</reference>
<organism evidence="2">
    <name type="scientific">marine sediment metagenome</name>
    <dbReference type="NCBI Taxonomy" id="412755"/>
    <lineage>
        <taxon>unclassified sequences</taxon>
        <taxon>metagenomes</taxon>
        <taxon>ecological metagenomes</taxon>
    </lineage>
</organism>
<dbReference type="PANTHER" id="PTHR33495">
    <property type="entry name" value="ANTI-SIGMA FACTOR ANTAGONIST TM_1081-RELATED-RELATED"/>
    <property type="match status" value="1"/>
</dbReference>
<dbReference type="InterPro" id="IPR058548">
    <property type="entry name" value="MlaB-like_STAS"/>
</dbReference>
<dbReference type="Pfam" id="PF13466">
    <property type="entry name" value="STAS_2"/>
    <property type="match status" value="1"/>
</dbReference>
<dbReference type="AlphaFoldDB" id="A0A0F9XUJ3"/>
<protein>
    <recommendedName>
        <fullName evidence="1">STAS domain-containing protein</fullName>
    </recommendedName>
</protein>
<sequence>MSIQATLSADSQVLTISVKGRFDFGAHQDFRNAYERSGLTPQRYVVDLHETDYIDSSALGMLLLLRDHAGGDTAQISIVHCNPDVRKVLSISNFEQLFSIK</sequence>
<evidence type="ECO:0000259" key="1">
    <source>
        <dbReference type="PROSITE" id="PS50801"/>
    </source>
</evidence>